<name>A0A9N9TNP0_PHYSR</name>
<accession>A0A9N9TNP0</accession>
<feature type="transmembrane region" description="Helical" evidence="7">
    <location>
        <begin position="341"/>
        <end position="362"/>
    </location>
</feature>
<gene>
    <name evidence="8" type="ORF">PHYEVI_LOCUS7979</name>
</gene>
<dbReference type="Proteomes" id="UP001153712">
    <property type="component" value="Chromosome 4"/>
</dbReference>
<feature type="transmembrane region" description="Helical" evidence="7">
    <location>
        <begin position="118"/>
        <end position="138"/>
    </location>
</feature>
<dbReference type="PRINTS" id="PR01130">
    <property type="entry name" value="DERENTRNSPRT"/>
</dbReference>
<feature type="transmembrane region" description="Helical" evidence="7">
    <location>
        <begin position="12"/>
        <end position="33"/>
    </location>
</feature>
<dbReference type="GO" id="GO:0005886">
    <property type="term" value="C:plasma membrane"/>
    <property type="evidence" value="ECO:0007669"/>
    <property type="project" value="TreeGrafter"/>
</dbReference>
<evidence type="ECO:0000256" key="7">
    <source>
        <dbReference type="SAM" id="Phobius"/>
    </source>
</evidence>
<evidence type="ECO:0000256" key="5">
    <source>
        <dbReference type="ARBA" id="ARBA00022989"/>
    </source>
</evidence>
<feature type="transmembrane region" description="Helical" evidence="7">
    <location>
        <begin position="378"/>
        <end position="397"/>
    </location>
</feature>
<dbReference type="GO" id="GO:0005337">
    <property type="term" value="F:nucleoside transmembrane transporter activity"/>
    <property type="evidence" value="ECO:0007669"/>
    <property type="project" value="InterPro"/>
</dbReference>
<keyword evidence="9" id="KW-1185">Reference proteome</keyword>
<sequence length="491" mass="56230">MTDTDGPKDKFYIVYFICLLNGVGVLTAWNTFINARDYFKEYKLSDDYIGYHYPHGDHFMQYLAFFSNIPALVFMWVNIFVRLKSAIIWRIILGIGLMIVIIAFTLVMAAVNTSHCPNFFFVATMISVFVMNSANSVYQSTLFGIIGKLPEKYMTALVIGNYVSGTLTSTFSLLSKIAATNYKTAAIYYFMVAVIVLGFCFASFFIVVNNEFYKYYDEKENAGVKKGEELPPYWFIFKTAFPQLLNIILVFTVSISLFPSMEAEIFKTDPNFFIPDEYYADIMCFLTFNVFAMIGSFLPVFFVWPKPKCLWIPVTLRFIYIPLMLFCNYQIQQAERTLPVLFNDYVFFILGATMALSNGYFASVSSMYAPKYPKPKHLWIPITLRFLYIPLLLFCNYQIQQAERAIPVLFNDYIYFCLVSTMALTNGYFASVSSMYAPKTVEEKYSMVAGMFLGASLLTGVNIGVWISFIWPALATNNFKTPKIPPAIEDL</sequence>
<feature type="transmembrane region" description="Helical" evidence="7">
    <location>
        <begin position="87"/>
        <end position="111"/>
    </location>
</feature>
<keyword evidence="4 7" id="KW-0812">Transmembrane</keyword>
<evidence type="ECO:0000256" key="1">
    <source>
        <dbReference type="ARBA" id="ARBA00004141"/>
    </source>
</evidence>
<keyword evidence="3" id="KW-0813">Transport</keyword>
<dbReference type="PANTHER" id="PTHR10332:SF80">
    <property type="entry name" value="EQUILIBRATIVE NUCLEOSIDE TRANSPORTER 2, ISOFORM A"/>
    <property type="match status" value="1"/>
</dbReference>
<feature type="transmembrane region" description="Helical" evidence="7">
    <location>
        <begin position="240"/>
        <end position="258"/>
    </location>
</feature>
<evidence type="ECO:0008006" key="10">
    <source>
        <dbReference type="Google" id="ProtNLM"/>
    </source>
</evidence>
<dbReference type="Pfam" id="PF01733">
    <property type="entry name" value="Nucleoside_tran"/>
    <property type="match status" value="2"/>
</dbReference>
<feature type="transmembrane region" description="Helical" evidence="7">
    <location>
        <begin position="186"/>
        <end position="208"/>
    </location>
</feature>
<evidence type="ECO:0000256" key="4">
    <source>
        <dbReference type="ARBA" id="ARBA00022692"/>
    </source>
</evidence>
<feature type="transmembrane region" description="Helical" evidence="7">
    <location>
        <begin position="278"/>
        <end position="304"/>
    </location>
</feature>
<feature type="transmembrane region" description="Helical" evidence="7">
    <location>
        <begin position="62"/>
        <end position="81"/>
    </location>
</feature>
<evidence type="ECO:0000256" key="2">
    <source>
        <dbReference type="ARBA" id="ARBA00007965"/>
    </source>
</evidence>
<comment type="subcellular location">
    <subcellularLocation>
        <location evidence="1">Membrane</location>
        <topology evidence="1">Multi-pass membrane protein</topology>
    </subcellularLocation>
</comment>
<evidence type="ECO:0000256" key="6">
    <source>
        <dbReference type="ARBA" id="ARBA00023136"/>
    </source>
</evidence>
<dbReference type="AlphaFoldDB" id="A0A9N9TNP0"/>
<keyword evidence="6 7" id="KW-0472">Membrane</keyword>
<dbReference type="PIRSF" id="PIRSF016379">
    <property type="entry name" value="ENT"/>
    <property type="match status" value="1"/>
</dbReference>
<organism evidence="8 9">
    <name type="scientific">Phyllotreta striolata</name>
    <name type="common">Striped flea beetle</name>
    <name type="synonym">Crioceris striolata</name>
    <dbReference type="NCBI Taxonomy" id="444603"/>
    <lineage>
        <taxon>Eukaryota</taxon>
        <taxon>Metazoa</taxon>
        <taxon>Ecdysozoa</taxon>
        <taxon>Arthropoda</taxon>
        <taxon>Hexapoda</taxon>
        <taxon>Insecta</taxon>
        <taxon>Pterygota</taxon>
        <taxon>Neoptera</taxon>
        <taxon>Endopterygota</taxon>
        <taxon>Coleoptera</taxon>
        <taxon>Polyphaga</taxon>
        <taxon>Cucujiformia</taxon>
        <taxon>Chrysomeloidea</taxon>
        <taxon>Chrysomelidae</taxon>
        <taxon>Galerucinae</taxon>
        <taxon>Alticini</taxon>
        <taxon>Phyllotreta</taxon>
    </lineage>
</organism>
<feature type="transmembrane region" description="Helical" evidence="7">
    <location>
        <begin position="310"/>
        <end position="329"/>
    </location>
</feature>
<dbReference type="InterPro" id="IPR002259">
    <property type="entry name" value="Eqnu_transpt"/>
</dbReference>
<proteinExistence type="inferred from homology"/>
<comment type="similarity">
    <text evidence="2">Belongs to the SLC29A/ENT transporter (TC 2.A.57) family.</text>
</comment>
<dbReference type="OrthoDB" id="1856718at2759"/>
<evidence type="ECO:0000313" key="9">
    <source>
        <dbReference type="Proteomes" id="UP001153712"/>
    </source>
</evidence>
<keyword evidence="5 7" id="KW-1133">Transmembrane helix</keyword>
<feature type="transmembrane region" description="Helical" evidence="7">
    <location>
        <begin position="409"/>
        <end position="429"/>
    </location>
</feature>
<evidence type="ECO:0000256" key="3">
    <source>
        <dbReference type="ARBA" id="ARBA00022448"/>
    </source>
</evidence>
<reference evidence="8" key="1">
    <citation type="submission" date="2022-01" db="EMBL/GenBank/DDBJ databases">
        <authorList>
            <person name="King R."/>
        </authorList>
    </citation>
    <scope>NUCLEOTIDE SEQUENCE</scope>
</reference>
<evidence type="ECO:0000313" key="8">
    <source>
        <dbReference type="EMBL" id="CAG9861648.1"/>
    </source>
</evidence>
<protein>
    <recommendedName>
        <fullName evidence="10">Nucleoside transporter</fullName>
    </recommendedName>
</protein>
<dbReference type="EMBL" id="OU900097">
    <property type="protein sequence ID" value="CAG9861648.1"/>
    <property type="molecule type" value="Genomic_DNA"/>
</dbReference>
<feature type="transmembrane region" description="Helical" evidence="7">
    <location>
        <begin position="449"/>
        <end position="474"/>
    </location>
</feature>
<dbReference type="PANTHER" id="PTHR10332">
    <property type="entry name" value="EQUILIBRATIVE NUCLEOSIDE TRANSPORTER"/>
    <property type="match status" value="1"/>
</dbReference>